<dbReference type="PANTHER" id="PTHR43410">
    <property type="entry name" value="NITRIC OXIDE SYNTHASE OXYGENASE"/>
    <property type="match status" value="1"/>
</dbReference>
<dbReference type="Gene3D" id="3.90.440.10">
    <property type="entry name" value="Nitric Oxide Synthase,Heme Domain,Chain A domain 2"/>
    <property type="match status" value="1"/>
</dbReference>
<sequence length="548" mass="58889">MTTVEHAASKQPAPAQPTQPVRRPAGFRPSPTPRSTEDPAPSAAAETTVTPAVEPATRAVTIVPLAGAVEATTAAATPGSGPEATTVIGPAAPDRSATPAPASAPGPGPANAAPATADATVVVPLRGQGAAVTAVSAPTIATTSVEPAAGGATVRTPAAAAGCPVTGHGRSGGHPVAPGVPDERRPKAVDPAAAEEFLRQVYAETEPELPLRDRLRQVRSEIDRRGVYTHTAHELVFGTRIAWRNSARCIGRLYWQSLQVRDLRHLHDPADVAQESVGHLRAATRGGRIRSTITVFAPDAPARPGPRIRNDQLVRYAGHRNPDGSVVGDPSQVEFTDRVVGMGWPRSQPPGRFDVLPLLITGADGRSRLFDVPPDAVHEVRLRHPEHPWFARLGLRWHSVPAISNMPLEIGGVVYPAAPFNGWYLDTEIGARNLADPDRYDLLPEIAKRLGLDTRSVRTMWKDRAMVELVRAVTYSFDADGVTMADHHTESERFLRHLEKEEAAGRSCPADWSWIVPPMSGSQTPVFHRYYDEPDPDLRPAFLEPHRI</sequence>
<dbReference type="Pfam" id="PF02898">
    <property type="entry name" value="NO_synthase"/>
    <property type="match status" value="1"/>
</dbReference>
<gene>
    <name evidence="7" type="primary">nos</name>
    <name evidence="7" type="ORF">BG845_04853</name>
</gene>
<feature type="region of interest" description="Disordered" evidence="5">
    <location>
        <begin position="166"/>
        <end position="186"/>
    </location>
</feature>
<dbReference type="GO" id="GO:0046872">
    <property type="term" value="F:metal ion binding"/>
    <property type="evidence" value="ECO:0007669"/>
    <property type="project" value="UniProtKB-KW"/>
</dbReference>
<reference evidence="7 8" key="1">
    <citation type="submission" date="2016-09" db="EMBL/GenBank/DDBJ databases">
        <title>Pseudonocardia autotrophica DSM535, a candidate organism with high potential of specific P450 cytochromes.</title>
        <authorList>
            <person name="Grumaz C."/>
            <person name="Vainshtein Y."/>
            <person name="Kirstahler P."/>
            <person name="Sohn K."/>
        </authorList>
    </citation>
    <scope>NUCLEOTIDE SEQUENCE [LARGE SCALE GENOMIC DNA]</scope>
    <source>
        <strain evidence="7 8">DSM 535</strain>
    </source>
</reference>
<dbReference type="CDD" id="cd00575">
    <property type="entry name" value="NOS_oxygenase"/>
    <property type="match status" value="1"/>
</dbReference>
<dbReference type="EC" id="1.14.13.165" evidence="7"/>
<keyword evidence="4" id="KW-0408">Iron</keyword>
<evidence type="ECO:0000256" key="5">
    <source>
        <dbReference type="SAM" id="MobiDB-lite"/>
    </source>
</evidence>
<keyword evidence="8" id="KW-1185">Reference proteome</keyword>
<dbReference type="Gene3D" id="3.90.1230.10">
    <property type="entry name" value="Nitric Oxide Synthase, Chain A, domain 3"/>
    <property type="match status" value="1"/>
</dbReference>
<evidence type="ECO:0000256" key="3">
    <source>
        <dbReference type="ARBA" id="ARBA00023002"/>
    </source>
</evidence>
<dbReference type="InterPro" id="IPR036119">
    <property type="entry name" value="NOS_N_sf"/>
</dbReference>
<feature type="compositionally biased region" description="Low complexity" evidence="5">
    <location>
        <begin position="73"/>
        <end position="101"/>
    </location>
</feature>
<organism evidence="7 8">
    <name type="scientific">Pseudonocardia autotrophica</name>
    <name type="common">Amycolata autotrophica</name>
    <name type="synonym">Nocardia autotrophica</name>
    <dbReference type="NCBI Taxonomy" id="2074"/>
    <lineage>
        <taxon>Bacteria</taxon>
        <taxon>Bacillati</taxon>
        <taxon>Actinomycetota</taxon>
        <taxon>Actinomycetes</taxon>
        <taxon>Pseudonocardiales</taxon>
        <taxon>Pseudonocardiaceae</taxon>
        <taxon>Pseudonocardia</taxon>
    </lineage>
</organism>
<keyword evidence="2" id="KW-0479">Metal-binding</keyword>
<accession>A0A1Y2MQ99</accession>
<dbReference type="PROSITE" id="PS60001">
    <property type="entry name" value="NOS"/>
    <property type="match status" value="1"/>
</dbReference>
<dbReference type="Gene3D" id="3.90.340.10">
    <property type="entry name" value="Nitric Oxide Synthase, Chain A, domain 1"/>
    <property type="match status" value="1"/>
</dbReference>
<dbReference type="PANTHER" id="PTHR43410:SF1">
    <property type="entry name" value="NITRIC OXIDE SYNTHASE"/>
    <property type="match status" value="1"/>
</dbReference>
<dbReference type="STRING" id="2074.BG845_04853"/>
<keyword evidence="3 7" id="KW-0560">Oxidoreductase</keyword>
<dbReference type="InterPro" id="IPR044944">
    <property type="entry name" value="NOS_dom_3"/>
</dbReference>
<evidence type="ECO:0000256" key="4">
    <source>
        <dbReference type="ARBA" id="ARBA00023004"/>
    </source>
</evidence>
<feature type="region of interest" description="Disordered" evidence="5">
    <location>
        <begin position="1"/>
        <end position="56"/>
    </location>
</feature>
<comment type="caution">
    <text evidence="7">The sequence shown here is derived from an EMBL/GenBank/DDBJ whole genome shotgun (WGS) entry which is preliminary data.</text>
</comment>
<evidence type="ECO:0000313" key="8">
    <source>
        <dbReference type="Proteomes" id="UP000194360"/>
    </source>
</evidence>
<dbReference type="GO" id="GO:0006809">
    <property type="term" value="P:nitric oxide biosynthetic process"/>
    <property type="evidence" value="ECO:0007669"/>
    <property type="project" value="InterPro"/>
</dbReference>
<feature type="domain" description="Nitric oxide synthase (NOS)" evidence="6">
    <location>
        <begin position="248"/>
        <end position="255"/>
    </location>
</feature>
<dbReference type="InterPro" id="IPR004030">
    <property type="entry name" value="NOS_N"/>
</dbReference>
<dbReference type="SUPFAM" id="SSF56512">
    <property type="entry name" value="Nitric oxide (NO) synthase oxygenase domain"/>
    <property type="match status" value="1"/>
</dbReference>
<evidence type="ECO:0000256" key="1">
    <source>
        <dbReference type="ARBA" id="ARBA00022617"/>
    </source>
</evidence>
<feature type="region of interest" description="Disordered" evidence="5">
    <location>
        <begin position="73"/>
        <end position="115"/>
    </location>
</feature>
<keyword evidence="1" id="KW-0349">Heme</keyword>
<proteinExistence type="predicted"/>
<dbReference type="Proteomes" id="UP000194360">
    <property type="component" value="Unassembled WGS sequence"/>
</dbReference>
<dbReference type="InterPro" id="IPR050607">
    <property type="entry name" value="NOS"/>
</dbReference>
<evidence type="ECO:0000313" key="7">
    <source>
        <dbReference type="EMBL" id="OSY37159.1"/>
    </source>
</evidence>
<dbReference type="AlphaFoldDB" id="A0A1Y2MQ99"/>
<feature type="compositionally biased region" description="Low complexity" evidence="5">
    <location>
        <begin position="39"/>
        <end position="56"/>
    </location>
</feature>
<evidence type="ECO:0000259" key="6">
    <source>
        <dbReference type="PROSITE" id="PS60001"/>
    </source>
</evidence>
<evidence type="ECO:0000256" key="2">
    <source>
        <dbReference type="ARBA" id="ARBA00022723"/>
    </source>
</evidence>
<dbReference type="EMBL" id="MIGB01000032">
    <property type="protein sequence ID" value="OSY37159.1"/>
    <property type="molecule type" value="Genomic_DNA"/>
</dbReference>
<dbReference type="InterPro" id="IPR044940">
    <property type="entry name" value="NOS_dom_2"/>
</dbReference>
<protein>
    <submittedName>
        <fullName evidence="7">Nitric oxide synthase oxygenase</fullName>
        <ecNumber evidence="7">1.14.13.165</ecNumber>
    </submittedName>
</protein>
<dbReference type="GO" id="GO:0004517">
    <property type="term" value="F:nitric-oxide synthase activity"/>
    <property type="evidence" value="ECO:0007669"/>
    <property type="project" value="InterPro"/>
</dbReference>
<dbReference type="InterPro" id="IPR044943">
    <property type="entry name" value="NOS_dom_1"/>
</dbReference>
<name>A0A1Y2MQ99_PSEAH</name>